<comment type="caution">
    <text evidence="2">The sequence shown here is derived from an EMBL/GenBank/DDBJ whole genome shotgun (WGS) entry which is preliminary data.</text>
</comment>
<dbReference type="RefSeq" id="WP_165335687.1">
    <property type="nucleotide sequence ID" value="NZ_JAAKZW010000204.1"/>
</dbReference>
<feature type="compositionally biased region" description="Basic and acidic residues" evidence="1">
    <location>
        <begin position="30"/>
        <end position="39"/>
    </location>
</feature>
<keyword evidence="3" id="KW-1185">Reference proteome</keyword>
<organism evidence="2 3">
    <name type="scientific">Streptomyces mesophilus</name>
    <dbReference type="NCBI Taxonomy" id="1775132"/>
    <lineage>
        <taxon>Bacteria</taxon>
        <taxon>Bacillati</taxon>
        <taxon>Actinomycetota</taxon>
        <taxon>Actinomycetes</taxon>
        <taxon>Kitasatosporales</taxon>
        <taxon>Streptomycetaceae</taxon>
        <taxon>Streptomyces</taxon>
    </lineage>
</organism>
<dbReference type="AlphaFoldDB" id="A0A6G4XU06"/>
<dbReference type="SUPFAM" id="SSF82171">
    <property type="entry name" value="DPP6 N-terminal domain-like"/>
    <property type="match status" value="1"/>
</dbReference>
<evidence type="ECO:0000256" key="1">
    <source>
        <dbReference type="SAM" id="MobiDB-lite"/>
    </source>
</evidence>
<gene>
    <name evidence="2" type="ORF">G6045_32055</name>
</gene>
<proteinExistence type="predicted"/>
<evidence type="ECO:0000313" key="3">
    <source>
        <dbReference type="Proteomes" id="UP000481109"/>
    </source>
</evidence>
<reference evidence="2 3" key="1">
    <citation type="submission" date="2020-02" db="EMBL/GenBank/DDBJ databases">
        <title>Whole-genome analyses of novel actinobacteria.</title>
        <authorList>
            <person name="Sahin N."/>
            <person name="Tokatli A."/>
        </authorList>
    </citation>
    <scope>NUCLEOTIDE SEQUENCE [LARGE SCALE GENOMIC DNA]</scope>
    <source>
        <strain evidence="2 3">YC504</strain>
    </source>
</reference>
<name>A0A6G4XU06_9ACTN</name>
<dbReference type="Proteomes" id="UP000481109">
    <property type="component" value="Unassembled WGS sequence"/>
</dbReference>
<evidence type="ECO:0000313" key="2">
    <source>
        <dbReference type="EMBL" id="NGO80260.1"/>
    </source>
</evidence>
<feature type="region of interest" description="Disordered" evidence="1">
    <location>
        <begin position="30"/>
        <end position="51"/>
    </location>
</feature>
<evidence type="ECO:0008006" key="4">
    <source>
        <dbReference type="Google" id="ProtNLM"/>
    </source>
</evidence>
<protein>
    <recommendedName>
        <fullName evidence="4">PQQ-binding-like beta-propeller repeat protein</fullName>
    </recommendedName>
</protein>
<sequence length="439" mass="46325">MGDKIVRTGIVVGVVVLALLLLLATCGGNKEDKGDDGPPKKPARTSQGPATQLAVPAAYDTGQGWELAGVSEEYALAPNAKLLAYLQRADGNRFRLRTVDARTGKTAWTSEAWRPLSDEAGAVPRLAVVTKDGREYFATWSYGTFGDDPLSEADRVISFDVYAASAGTRQRIELPWPKSPSVSASGPGLVVGVGTDAAAVVDPATARTVTYKASDLKYPKGCKNCRRLTEVIGVTGKGPLVNGDGEFWVRGAWHGRKAAPKGAVRGIAVSVSADHVLARWDKKPDKKKAAQGEQEIWAVHDGMTGKVLASTECHKPALRPGRYPPATPSPDGRYLIAGHLAFDLQEGTGHCFAPEGGSKPLTLATVTDSGLAYGATGARSAEDAWDGGGTPVSVRIAVPDPEAFSGASRLPVHDLGEVGIFRWTDSRDVHHLLGYAKKG</sequence>
<accession>A0A6G4XU06</accession>
<dbReference type="EMBL" id="JAAKZW010000204">
    <property type="protein sequence ID" value="NGO80260.1"/>
    <property type="molecule type" value="Genomic_DNA"/>
</dbReference>